<protein>
    <submittedName>
        <fullName evidence="1">Uncharacterized protein</fullName>
    </submittedName>
</protein>
<dbReference type="Proteomes" id="UP000247727">
    <property type="component" value="Unassembled WGS sequence"/>
</dbReference>
<dbReference type="RefSeq" id="WP_110806585.1">
    <property type="nucleotide sequence ID" value="NZ_QJTK01000013.1"/>
</dbReference>
<evidence type="ECO:0000313" key="1">
    <source>
        <dbReference type="EMBL" id="PYF08222.1"/>
    </source>
</evidence>
<reference evidence="1 2" key="1">
    <citation type="submission" date="2018-06" db="EMBL/GenBank/DDBJ databases">
        <title>Genomic Encyclopedia of Type Strains, Phase III (KMG-III): the genomes of soil and plant-associated and newly described type strains.</title>
        <authorList>
            <person name="Whitman W."/>
        </authorList>
    </citation>
    <scope>NUCLEOTIDE SEQUENCE [LARGE SCALE GENOMIC DNA]</scope>
    <source>
        <strain evidence="1 2">JA737</strain>
    </source>
</reference>
<accession>A0A318TTV4</accession>
<evidence type="ECO:0000313" key="2">
    <source>
        <dbReference type="Proteomes" id="UP000247727"/>
    </source>
</evidence>
<comment type="caution">
    <text evidence="1">The sequence shown here is derived from an EMBL/GenBank/DDBJ whole genome shotgun (WGS) entry which is preliminary data.</text>
</comment>
<dbReference type="EMBL" id="QJTK01000013">
    <property type="protein sequence ID" value="PYF08222.1"/>
    <property type="molecule type" value="Genomic_DNA"/>
</dbReference>
<dbReference type="OrthoDB" id="7775285at2"/>
<proteinExistence type="predicted"/>
<name>A0A318TTV4_9RHOB</name>
<keyword evidence="2" id="KW-1185">Reference proteome</keyword>
<gene>
    <name evidence="1" type="ORF">C8J30_11381</name>
</gene>
<dbReference type="AlphaFoldDB" id="A0A318TTV4"/>
<sequence>MTALPLFVVMMIDTRTEQPHRINGLVLRKITDDPEAARQEFLRHRDPQIWRIVVRPLSGAVAA</sequence>
<organism evidence="1 2">
    <name type="scientific">Rhodobacter viridis</name>
    <dbReference type="NCBI Taxonomy" id="1054202"/>
    <lineage>
        <taxon>Bacteria</taxon>
        <taxon>Pseudomonadati</taxon>
        <taxon>Pseudomonadota</taxon>
        <taxon>Alphaproteobacteria</taxon>
        <taxon>Rhodobacterales</taxon>
        <taxon>Rhodobacter group</taxon>
        <taxon>Rhodobacter</taxon>
    </lineage>
</organism>